<keyword evidence="2" id="KW-1185">Reference proteome</keyword>
<organism evidence="1 2">
    <name type="scientific">Microcoleus anatoxicus PTRS2</name>
    <dbReference type="NCBI Taxonomy" id="2705321"/>
    <lineage>
        <taxon>Bacteria</taxon>
        <taxon>Bacillati</taxon>
        <taxon>Cyanobacteriota</taxon>
        <taxon>Cyanophyceae</taxon>
        <taxon>Oscillatoriophycideae</taxon>
        <taxon>Oscillatoriales</taxon>
        <taxon>Microcoleaceae</taxon>
        <taxon>Microcoleus</taxon>
        <taxon>Microcoleus anatoxicus</taxon>
    </lineage>
</organism>
<reference evidence="1 2" key="1">
    <citation type="journal article" date="2020" name="Harmful Algae">
        <title>Molecular and morphological characterization of a novel dihydroanatoxin-a producing Microcoleus species (cyanobacteria) from the Russian River, California, USA.</title>
        <authorList>
            <person name="Conklin K.Y."/>
            <person name="Stancheva R."/>
            <person name="Otten T.G."/>
            <person name="Fadness R."/>
            <person name="Boyer G.L."/>
            <person name="Read B."/>
            <person name="Zhang X."/>
            <person name="Sheath R.G."/>
        </authorList>
    </citation>
    <scope>NUCLEOTIDE SEQUENCE [LARGE SCALE GENOMIC DNA]</scope>
    <source>
        <strain evidence="1 2">PTRS2</strain>
    </source>
</reference>
<evidence type="ECO:0000313" key="1">
    <source>
        <dbReference type="EMBL" id="MEK0187808.1"/>
    </source>
</evidence>
<accession>A0ABU8YUB9</accession>
<dbReference type="Proteomes" id="UP001384579">
    <property type="component" value="Unassembled WGS sequence"/>
</dbReference>
<gene>
    <name evidence="1" type="ORF">WMG39_23645</name>
</gene>
<evidence type="ECO:0000313" key="2">
    <source>
        <dbReference type="Proteomes" id="UP001384579"/>
    </source>
</evidence>
<dbReference type="RefSeq" id="WP_340520231.1">
    <property type="nucleotide sequence ID" value="NZ_JBBLXS010000443.1"/>
</dbReference>
<dbReference type="EMBL" id="JBBLXS010000443">
    <property type="protein sequence ID" value="MEK0187808.1"/>
    <property type="molecule type" value="Genomic_DNA"/>
</dbReference>
<proteinExistence type="predicted"/>
<protein>
    <submittedName>
        <fullName evidence="1">Uncharacterized protein</fullName>
    </submittedName>
</protein>
<comment type="caution">
    <text evidence="1">The sequence shown here is derived from an EMBL/GenBank/DDBJ whole genome shotgun (WGS) entry which is preliminary data.</text>
</comment>
<sequence>MNAVTLTKYQIWDELAKLLAPIALNHLIKKHLESCNYKIRGYWDNNKFYEEIAFIHPICAELIGRSLGTNIINNHPSSHWIKLKFLLKADLSAGQNNLVSDDGDDEIGELTLILDANLKVIDENWSIDIESPFVITKIHP</sequence>
<name>A0ABU8YUB9_9CYAN</name>